<comment type="caution">
    <text evidence="1">The sequence shown here is derived from an EMBL/GenBank/DDBJ whole genome shotgun (WGS) entry which is preliminary data.</text>
</comment>
<gene>
    <name evidence="1" type="ORF">NDU88_002755</name>
</gene>
<keyword evidence="2" id="KW-1185">Reference proteome</keyword>
<name>A0AAV7WR31_PLEWA</name>
<evidence type="ECO:0000313" key="1">
    <source>
        <dbReference type="EMBL" id="KAJ1215146.1"/>
    </source>
</evidence>
<protein>
    <submittedName>
        <fullName evidence="1">Uncharacterized protein</fullName>
    </submittedName>
</protein>
<proteinExistence type="predicted"/>
<accession>A0AAV7WR31</accession>
<evidence type="ECO:0000313" key="2">
    <source>
        <dbReference type="Proteomes" id="UP001066276"/>
    </source>
</evidence>
<organism evidence="1 2">
    <name type="scientific">Pleurodeles waltl</name>
    <name type="common">Iberian ribbed newt</name>
    <dbReference type="NCBI Taxonomy" id="8319"/>
    <lineage>
        <taxon>Eukaryota</taxon>
        <taxon>Metazoa</taxon>
        <taxon>Chordata</taxon>
        <taxon>Craniata</taxon>
        <taxon>Vertebrata</taxon>
        <taxon>Euteleostomi</taxon>
        <taxon>Amphibia</taxon>
        <taxon>Batrachia</taxon>
        <taxon>Caudata</taxon>
        <taxon>Salamandroidea</taxon>
        <taxon>Salamandridae</taxon>
        <taxon>Pleurodelinae</taxon>
        <taxon>Pleurodeles</taxon>
    </lineage>
</organism>
<dbReference type="Proteomes" id="UP001066276">
    <property type="component" value="Chromosome 1_1"/>
</dbReference>
<dbReference type="AlphaFoldDB" id="A0AAV7WR31"/>
<sequence>ENNILDGSLHLVCPGGTLSPRTPWCYLLFGGYFSNADAIKHATHRQQLLPPSRPSWWDSMSQDSLVRPAVWGLLQQRGRYKALRAPPLRGTHVCSVWAKHGPRAGPSSPVRACLRLGWASPLSP</sequence>
<feature type="non-terminal residue" evidence="1">
    <location>
        <position position="1"/>
    </location>
</feature>
<dbReference type="EMBL" id="JANPWB010000001">
    <property type="protein sequence ID" value="KAJ1215146.1"/>
    <property type="molecule type" value="Genomic_DNA"/>
</dbReference>
<feature type="non-terminal residue" evidence="1">
    <location>
        <position position="124"/>
    </location>
</feature>
<reference evidence="1" key="1">
    <citation type="journal article" date="2022" name="bioRxiv">
        <title>Sequencing and chromosome-scale assembly of the giantPleurodeles waltlgenome.</title>
        <authorList>
            <person name="Brown T."/>
            <person name="Elewa A."/>
            <person name="Iarovenko S."/>
            <person name="Subramanian E."/>
            <person name="Araus A.J."/>
            <person name="Petzold A."/>
            <person name="Susuki M."/>
            <person name="Suzuki K.-i.T."/>
            <person name="Hayashi T."/>
            <person name="Toyoda A."/>
            <person name="Oliveira C."/>
            <person name="Osipova E."/>
            <person name="Leigh N.D."/>
            <person name="Simon A."/>
            <person name="Yun M.H."/>
        </authorList>
    </citation>
    <scope>NUCLEOTIDE SEQUENCE</scope>
    <source>
        <strain evidence="1">20211129_DDA</strain>
        <tissue evidence="1">Liver</tissue>
    </source>
</reference>